<dbReference type="GO" id="GO:0009658">
    <property type="term" value="P:chloroplast organization"/>
    <property type="evidence" value="ECO:0007669"/>
    <property type="project" value="TreeGrafter"/>
</dbReference>
<feature type="region of interest" description="Disordered" evidence="1">
    <location>
        <begin position="82"/>
        <end position="105"/>
    </location>
</feature>
<reference evidence="2" key="2">
    <citation type="submission" date="2023-06" db="EMBL/GenBank/DDBJ databases">
        <authorList>
            <person name="Ma L."/>
            <person name="Liu K.-W."/>
            <person name="Li Z."/>
            <person name="Hsiao Y.-Y."/>
            <person name="Qi Y."/>
            <person name="Fu T."/>
            <person name="Tang G."/>
            <person name="Zhang D."/>
            <person name="Sun W.-H."/>
            <person name="Liu D.-K."/>
            <person name="Li Y."/>
            <person name="Chen G.-Z."/>
            <person name="Liu X.-D."/>
            <person name="Liao X.-Y."/>
            <person name="Jiang Y.-T."/>
            <person name="Yu X."/>
            <person name="Hao Y."/>
            <person name="Huang J."/>
            <person name="Zhao X.-W."/>
            <person name="Ke S."/>
            <person name="Chen Y.-Y."/>
            <person name="Wu W.-L."/>
            <person name="Hsu J.-L."/>
            <person name="Lin Y.-F."/>
            <person name="Huang M.-D."/>
            <person name="Li C.-Y."/>
            <person name="Huang L."/>
            <person name="Wang Z.-W."/>
            <person name="Zhao X."/>
            <person name="Zhong W.-Y."/>
            <person name="Peng D.-H."/>
            <person name="Ahmad S."/>
            <person name="Lan S."/>
            <person name="Zhang J.-S."/>
            <person name="Tsai W.-C."/>
            <person name="Van De Peer Y."/>
            <person name="Liu Z.-J."/>
        </authorList>
    </citation>
    <scope>NUCLEOTIDE SEQUENCE</scope>
    <source>
        <strain evidence="2">CP</strain>
        <tissue evidence="2">Leaves</tissue>
    </source>
</reference>
<dbReference type="Proteomes" id="UP001180020">
    <property type="component" value="Unassembled WGS sequence"/>
</dbReference>
<evidence type="ECO:0000256" key="1">
    <source>
        <dbReference type="SAM" id="MobiDB-lite"/>
    </source>
</evidence>
<feature type="compositionally biased region" description="Basic and acidic residues" evidence="1">
    <location>
        <begin position="86"/>
        <end position="105"/>
    </location>
</feature>
<comment type="caution">
    <text evidence="2">The sequence shown here is derived from an EMBL/GenBank/DDBJ whole genome shotgun (WGS) entry which is preliminary data.</text>
</comment>
<dbReference type="GO" id="GO:0045893">
    <property type="term" value="P:positive regulation of DNA-templated transcription"/>
    <property type="evidence" value="ECO:0007669"/>
    <property type="project" value="TreeGrafter"/>
</dbReference>
<gene>
    <name evidence="2" type="ORF">QJS10_CPB21g01563</name>
</gene>
<evidence type="ECO:0000313" key="2">
    <source>
        <dbReference type="EMBL" id="KAK1284128.1"/>
    </source>
</evidence>
<organism evidence="2 3">
    <name type="scientific">Acorus calamus</name>
    <name type="common">Sweet flag</name>
    <dbReference type="NCBI Taxonomy" id="4465"/>
    <lineage>
        <taxon>Eukaryota</taxon>
        <taxon>Viridiplantae</taxon>
        <taxon>Streptophyta</taxon>
        <taxon>Embryophyta</taxon>
        <taxon>Tracheophyta</taxon>
        <taxon>Spermatophyta</taxon>
        <taxon>Magnoliopsida</taxon>
        <taxon>Liliopsida</taxon>
        <taxon>Acoraceae</taxon>
        <taxon>Acorus</taxon>
    </lineage>
</organism>
<protein>
    <submittedName>
        <fullName evidence="2">Uncharacterized protein</fullName>
    </submittedName>
</protein>
<dbReference type="PANTHER" id="PTHR36771:SF2">
    <property type="entry name" value="POTASSIUM TRANSPORTER"/>
    <property type="match status" value="1"/>
</dbReference>
<sequence length="105" mass="11686">MVVMKSLPLFSSQNCCVSSSVGFHPIKPNRVSYNGVVVVRAKKEENVENGEEETEKKKSKQSLFTSLTDALDFAQVRSSQDAELLEEAREATKSGGKMSREQEQM</sequence>
<evidence type="ECO:0000313" key="3">
    <source>
        <dbReference type="Proteomes" id="UP001180020"/>
    </source>
</evidence>
<keyword evidence="3" id="KW-1185">Reference proteome</keyword>
<name>A0AAV9C4W7_ACOCL</name>
<dbReference type="EMBL" id="JAUJYO010000021">
    <property type="protein sequence ID" value="KAK1284128.1"/>
    <property type="molecule type" value="Genomic_DNA"/>
</dbReference>
<dbReference type="AlphaFoldDB" id="A0AAV9C4W7"/>
<proteinExistence type="predicted"/>
<dbReference type="PANTHER" id="PTHR36771">
    <property type="entry name" value="POTASSIUM TRANSPORTER"/>
    <property type="match status" value="1"/>
</dbReference>
<accession>A0AAV9C4W7</accession>
<reference evidence="2" key="1">
    <citation type="journal article" date="2023" name="Nat. Commun.">
        <title>Diploid and tetraploid genomes of Acorus and the evolution of monocots.</title>
        <authorList>
            <person name="Ma L."/>
            <person name="Liu K.W."/>
            <person name="Li Z."/>
            <person name="Hsiao Y.Y."/>
            <person name="Qi Y."/>
            <person name="Fu T."/>
            <person name="Tang G.D."/>
            <person name="Zhang D."/>
            <person name="Sun W.H."/>
            <person name="Liu D.K."/>
            <person name="Li Y."/>
            <person name="Chen G.Z."/>
            <person name="Liu X.D."/>
            <person name="Liao X.Y."/>
            <person name="Jiang Y.T."/>
            <person name="Yu X."/>
            <person name="Hao Y."/>
            <person name="Huang J."/>
            <person name="Zhao X.W."/>
            <person name="Ke S."/>
            <person name="Chen Y.Y."/>
            <person name="Wu W.L."/>
            <person name="Hsu J.L."/>
            <person name="Lin Y.F."/>
            <person name="Huang M.D."/>
            <person name="Li C.Y."/>
            <person name="Huang L."/>
            <person name="Wang Z.W."/>
            <person name="Zhao X."/>
            <person name="Zhong W.Y."/>
            <person name="Peng D.H."/>
            <person name="Ahmad S."/>
            <person name="Lan S."/>
            <person name="Zhang J.S."/>
            <person name="Tsai W.C."/>
            <person name="Van de Peer Y."/>
            <person name="Liu Z.J."/>
        </authorList>
    </citation>
    <scope>NUCLEOTIDE SEQUENCE</scope>
    <source>
        <strain evidence="2">CP</strain>
    </source>
</reference>